<gene>
    <name evidence="4" type="ORF">DARMORV10_A06P03050.1</name>
</gene>
<evidence type="ECO:0000256" key="2">
    <source>
        <dbReference type="SAM" id="Phobius"/>
    </source>
</evidence>
<dbReference type="CDD" id="cd00030">
    <property type="entry name" value="C2"/>
    <property type="match status" value="1"/>
</dbReference>
<dbReference type="AlphaFoldDB" id="A0A816RYS4"/>
<keyword evidence="2" id="KW-1133">Transmembrane helix</keyword>
<feature type="compositionally biased region" description="Basic and acidic residues" evidence="1">
    <location>
        <begin position="380"/>
        <end position="393"/>
    </location>
</feature>
<dbReference type="InterPro" id="IPR035892">
    <property type="entry name" value="C2_domain_sf"/>
</dbReference>
<reference evidence="4" key="1">
    <citation type="submission" date="2021-01" db="EMBL/GenBank/DDBJ databases">
        <authorList>
            <consortium name="Genoscope - CEA"/>
            <person name="William W."/>
        </authorList>
    </citation>
    <scope>NUCLEOTIDE SEQUENCE</scope>
</reference>
<feature type="compositionally biased region" description="Polar residues" evidence="1">
    <location>
        <begin position="366"/>
        <end position="378"/>
    </location>
</feature>
<name>A0A816RYS4_BRANA</name>
<accession>A0A816RYS4</accession>
<feature type="region of interest" description="Disordered" evidence="1">
    <location>
        <begin position="336"/>
        <end position="396"/>
    </location>
</feature>
<dbReference type="PANTHER" id="PTHR31208">
    <property type="entry name" value="EXPRESSED PROTEIN"/>
    <property type="match status" value="1"/>
</dbReference>
<dbReference type="Gene3D" id="2.60.40.150">
    <property type="entry name" value="C2 domain"/>
    <property type="match status" value="1"/>
</dbReference>
<feature type="region of interest" description="Disordered" evidence="1">
    <location>
        <begin position="442"/>
        <end position="477"/>
    </location>
</feature>
<feature type="domain" description="C2" evidence="3">
    <location>
        <begin position="90"/>
        <end position="213"/>
    </location>
</feature>
<dbReference type="EMBL" id="HG994360">
    <property type="protein sequence ID" value="CAF2081515.1"/>
    <property type="molecule type" value="Genomic_DNA"/>
</dbReference>
<dbReference type="Proteomes" id="UP001295469">
    <property type="component" value="Chromosome A06"/>
</dbReference>
<evidence type="ECO:0000256" key="1">
    <source>
        <dbReference type="SAM" id="MobiDB-lite"/>
    </source>
</evidence>
<feature type="compositionally biased region" description="Basic and acidic residues" evidence="1">
    <location>
        <begin position="344"/>
        <end position="365"/>
    </location>
</feature>
<dbReference type="KEGG" id="bna:106406393"/>
<keyword evidence="2" id="KW-0812">Transmembrane</keyword>
<organism evidence="4">
    <name type="scientific">Brassica napus</name>
    <name type="common">Rape</name>
    <dbReference type="NCBI Taxonomy" id="3708"/>
    <lineage>
        <taxon>Eukaryota</taxon>
        <taxon>Viridiplantae</taxon>
        <taxon>Streptophyta</taxon>
        <taxon>Embryophyta</taxon>
        <taxon>Tracheophyta</taxon>
        <taxon>Spermatophyta</taxon>
        <taxon>Magnoliopsida</taxon>
        <taxon>eudicotyledons</taxon>
        <taxon>Gunneridae</taxon>
        <taxon>Pentapetalae</taxon>
        <taxon>rosids</taxon>
        <taxon>malvids</taxon>
        <taxon>Brassicales</taxon>
        <taxon>Brassicaceae</taxon>
        <taxon>Brassiceae</taxon>
        <taxon>Brassica</taxon>
    </lineage>
</organism>
<keyword evidence="2" id="KW-0472">Membrane</keyword>
<feature type="transmembrane region" description="Helical" evidence="2">
    <location>
        <begin position="6"/>
        <end position="28"/>
    </location>
</feature>
<dbReference type="PANTHER" id="PTHR31208:SF12">
    <property type="entry name" value="C2 DOMAIN-CONTAINING PROTEIN"/>
    <property type="match status" value="1"/>
</dbReference>
<dbReference type="Pfam" id="PF00168">
    <property type="entry name" value="C2"/>
    <property type="match status" value="1"/>
</dbReference>
<evidence type="ECO:0000313" key="4">
    <source>
        <dbReference type="EMBL" id="CAF2081515.1"/>
    </source>
</evidence>
<dbReference type="SMART" id="SM00239">
    <property type="entry name" value="C2"/>
    <property type="match status" value="1"/>
</dbReference>
<protein>
    <submittedName>
        <fullName evidence="4">(rape) hypothetical protein</fullName>
    </submittedName>
</protein>
<dbReference type="SUPFAM" id="SSF49562">
    <property type="entry name" value="C2 domain (Calcium/lipid-binding domain, CaLB)"/>
    <property type="match status" value="1"/>
</dbReference>
<proteinExistence type="predicted"/>
<dbReference type="OrthoDB" id="270970at2759"/>
<evidence type="ECO:0000259" key="3">
    <source>
        <dbReference type="PROSITE" id="PS50004"/>
    </source>
</evidence>
<feature type="compositionally biased region" description="Low complexity" evidence="1">
    <location>
        <begin position="448"/>
        <end position="467"/>
    </location>
</feature>
<dbReference type="PROSITE" id="PS50004">
    <property type="entry name" value="C2"/>
    <property type="match status" value="1"/>
</dbReference>
<sequence>MNIKTAINAIIVPLFTLSNSTFIFSFSISKLKKDKKTKPQRKIQEEERKKENRGKLSSFLTLFFSSQRFKVSVMESPQSVASTFNGIHLNGNDESSTKKADSDSFMGVLEVFVHQARDIQNICIYHKQDVYAKLSLTSDPESSLSTKIINGGGRNPVFDDTLQFHVKSVDCSLKCEIYMMSRVRNYLEDQLLGFALVPLSEVIVRNGKLEKEFSLSSTDLFHSPAGFVELSLSYAGEFPEVMHIPAAVPTVDETEMVSIEVDESEFLDPKIVCENNQMVSSYLATPCTDSDDFVSSEGGFVEVNSVQTTVVDTVEEAAAAPAGTDFTNGISSPSIAVSSGSSGTHDDLVLSSKGKESGSDQEVKKQLSSSEENNSGSDQGAKKPADPIKNGDLDKEDGEEVVKPILTVNFEQPEQKVVQQDIVDMYTKSLQQFTESLAKMKLPLDMDSPTQSENSSSSQQTPKSANSRVFYGSRAFF</sequence>
<dbReference type="InterPro" id="IPR000008">
    <property type="entry name" value="C2_dom"/>
</dbReference>